<dbReference type="SUPFAM" id="SSF54292">
    <property type="entry name" value="2Fe-2S ferredoxin-like"/>
    <property type="match status" value="1"/>
</dbReference>
<keyword evidence="5 11" id="KW-1278">Translocase</keyword>
<comment type="caution">
    <text evidence="15">The sequence shown here is derived from an EMBL/GenBank/DDBJ whole genome shotgun (WGS) entry which is preliminary data.</text>
</comment>
<dbReference type="Gene3D" id="3.40.50.740">
    <property type="match status" value="1"/>
</dbReference>
<dbReference type="GO" id="GO:0048038">
    <property type="term" value="F:quinone binding"/>
    <property type="evidence" value="ECO:0007669"/>
    <property type="project" value="UniProtKB-UniRule"/>
</dbReference>
<dbReference type="InterPro" id="IPR054351">
    <property type="entry name" value="NADH_UbQ_OxRdtase_ferredoxin"/>
</dbReference>
<dbReference type="EMBL" id="QGHC01000004">
    <property type="protein sequence ID" value="PWK89944.1"/>
    <property type="molecule type" value="Genomic_DNA"/>
</dbReference>
<dbReference type="PROSITE" id="PS00643">
    <property type="entry name" value="COMPLEX1_75K_3"/>
    <property type="match status" value="1"/>
</dbReference>
<dbReference type="GO" id="GO:0016651">
    <property type="term" value="F:oxidoreductase activity, acting on NAD(P)H"/>
    <property type="evidence" value="ECO:0007669"/>
    <property type="project" value="InterPro"/>
</dbReference>
<dbReference type="SUPFAM" id="SSF54862">
    <property type="entry name" value="4Fe-4S ferredoxins"/>
    <property type="match status" value="1"/>
</dbReference>
<comment type="catalytic activity">
    <reaction evidence="10 11">
        <text>a quinone + NADH + 5 H(+)(in) = a quinol + NAD(+) + 4 H(+)(out)</text>
        <dbReference type="Rhea" id="RHEA:57888"/>
        <dbReference type="ChEBI" id="CHEBI:15378"/>
        <dbReference type="ChEBI" id="CHEBI:24646"/>
        <dbReference type="ChEBI" id="CHEBI:57540"/>
        <dbReference type="ChEBI" id="CHEBI:57945"/>
        <dbReference type="ChEBI" id="CHEBI:132124"/>
    </reaction>
</comment>
<evidence type="ECO:0000256" key="7">
    <source>
        <dbReference type="ARBA" id="ARBA00023014"/>
    </source>
</evidence>
<dbReference type="InterPro" id="IPR019574">
    <property type="entry name" value="NADH_UbQ_OxRdtase_Gsu_4Fe4S-bd"/>
</dbReference>
<keyword evidence="4 11" id="KW-0479">Metal-binding</keyword>
<organism evidence="15 16">
    <name type="scientific">Fulvimonas soli</name>
    <dbReference type="NCBI Taxonomy" id="155197"/>
    <lineage>
        <taxon>Bacteria</taxon>
        <taxon>Pseudomonadati</taxon>
        <taxon>Pseudomonadota</taxon>
        <taxon>Gammaproteobacteria</taxon>
        <taxon>Lysobacterales</taxon>
        <taxon>Rhodanobacteraceae</taxon>
        <taxon>Fulvimonas</taxon>
    </lineage>
</organism>
<dbReference type="PANTHER" id="PTHR43105">
    <property type="entry name" value="RESPIRATORY NITRATE REDUCTASE"/>
    <property type="match status" value="1"/>
</dbReference>
<dbReference type="Pfam" id="PF22117">
    <property type="entry name" value="Fer4_Nqo3"/>
    <property type="match status" value="1"/>
</dbReference>
<keyword evidence="11" id="KW-0874">Quinone</keyword>
<evidence type="ECO:0000256" key="10">
    <source>
        <dbReference type="ARBA" id="ARBA00047712"/>
    </source>
</evidence>
<feature type="domain" description="4Fe-4S Mo/W bis-MGD-type" evidence="13">
    <location>
        <begin position="231"/>
        <end position="287"/>
    </location>
</feature>
<dbReference type="FunFam" id="3.30.70.20:FF:000002">
    <property type="entry name" value="NADH-ubiquinone oxidoreductase 75 kDa subunit"/>
    <property type="match status" value="1"/>
</dbReference>
<keyword evidence="3 11" id="KW-0004">4Fe-4S</keyword>
<dbReference type="Pfam" id="PF22151">
    <property type="entry name" value="Fer4_NDSU1"/>
    <property type="match status" value="1"/>
</dbReference>
<keyword evidence="16" id="KW-1185">Reference proteome</keyword>
<evidence type="ECO:0000256" key="3">
    <source>
        <dbReference type="ARBA" id="ARBA00022485"/>
    </source>
</evidence>
<name>A0A316II63_9GAMM</name>
<evidence type="ECO:0000259" key="13">
    <source>
        <dbReference type="PROSITE" id="PS51669"/>
    </source>
</evidence>
<evidence type="ECO:0000256" key="1">
    <source>
        <dbReference type="ARBA" id="ARBA00001966"/>
    </source>
</evidence>
<dbReference type="NCBIfam" id="TIGR01973">
    <property type="entry name" value="NuoG"/>
    <property type="match status" value="1"/>
</dbReference>
<gene>
    <name evidence="15" type="ORF">C7456_104303</name>
</gene>
<comment type="similarity">
    <text evidence="2 11">Belongs to the complex I 75 kDa subunit family.</text>
</comment>
<dbReference type="PANTHER" id="PTHR43105:SF13">
    <property type="entry name" value="NADH-UBIQUINONE OXIDOREDUCTASE 75 KDA SUBUNIT, MITOCHONDRIAL"/>
    <property type="match status" value="1"/>
</dbReference>
<dbReference type="PROSITE" id="PS00641">
    <property type="entry name" value="COMPLEX1_75K_1"/>
    <property type="match status" value="1"/>
</dbReference>
<keyword evidence="7 11" id="KW-0411">Iron-sulfur</keyword>
<evidence type="ECO:0000313" key="15">
    <source>
        <dbReference type="EMBL" id="PWK89944.1"/>
    </source>
</evidence>
<accession>A0A316II63</accession>
<dbReference type="Gene3D" id="3.30.200.210">
    <property type="match status" value="1"/>
</dbReference>
<evidence type="ECO:0000256" key="9">
    <source>
        <dbReference type="ARBA" id="ARBA00026021"/>
    </source>
</evidence>
<protein>
    <recommendedName>
        <fullName evidence="11">NADH-quinone oxidoreductase</fullName>
        <ecNumber evidence="11">7.1.1.-</ecNumber>
    </recommendedName>
</protein>
<dbReference type="InterPro" id="IPR001041">
    <property type="entry name" value="2Fe-2S_ferredoxin-type"/>
</dbReference>
<comment type="subunit">
    <text evidence="9">Composed of 13 different subunits. Subunits NuoCD, E, F, and G constitute the peripheral sector of the complex.</text>
</comment>
<feature type="domain" description="2Fe-2S ferredoxin-type" evidence="12">
    <location>
        <begin position="12"/>
        <end position="94"/>
    </location>
</feature>
<proteinExistence type="inferred from homology"/>
<dbReference type="PROSITE" id="PS51669">
    <property type="entry name" value="4FE4S_MOW_BIS_MGD"/>
    <property type="match status" value="1"/>
</dbReference>
<comment type="function">
    <text evidence="11">NDH-1 shuttles electrons from NADH, via FMN and iron-sulfur (Fe-S) centers, to quinones in the respiratory chain. Couples the redox reaction to proton translocation (for every two electrons transferred, four hydrogen ions are translocated across the cytoplasmic membrane), and thus conserves the redox energy in a proton gradient.</text>
</comment>
<dbReference type="GO" id="GO:0046872">
    <property type="term" value="F:metal ion binding"/>
    <property type="evidence" value="ECO:0007669"/>
    <property type="project" value="UniProtKB-UniRule"/>
</dbReference>
<dbReference type="PROSITE" id="PS51085">
    <property type="entry name" value="2FE2S_FER_2"/>
    <property type="match status" value="1"/>
</dbReference>
<evidence type="ECO:0000259" key="14">
    <source>
        <dbReference type="PROSITE" id="PS51839"/>
    </source>
</evidence>
<dbReference type="InterPro" id="IPR006656">
    <property type="entry name" value="Mopterin_OxRdtase"/>
</dbReference>
<dbReference type="SMART" id="SM00929">
    <property type="entry name" value="NADH-G_4Fe-4S_3"/>
    <property type="match status" value="1"/>
</dbReference>
<keyword evidence="11" id="KW-0001">2Fe-2S</keyword>
<dbReference type="GO" id="GO:0016020">
    <property type="term" value="C:membrane"/>
    <property type="evidence" value="ECO:0007669"/>
    <property type="project" value="InterPro"/>
</dbReference>
<feature type="domain" description="4Fe-4S His(Cys)3-ligated-type" evidence="14">
    <location>
        <begin position="94"/>
        <end position="133"/>
    </location>
</feature>
<dbReference type="EC" id="7.1.1.-" evidence="11"/>
<dbReference type="Proteomes" id="UP000245812">
    <property type="component" value="Unassembled WGS sequence"/>
</dbReference>
<dbReference type="InterPro" id="IPR050123">
    <property type="entry name" value="Prok_molybdopt-oxidoreductase"/>
</dbReference>
<dbReference type="InterPro" id="IPR010228">
    <property type="entry name" value="NADH_UbQ_OxRdtase_Gsu"/>
</dbReference>
<evidence type="ECO:0000256" key="4">
    <source>
        <dbReference type="ARBA" id="ARBA00022723"/>
    </source>
</evidence>
<dbReference type="Pfam" id="PF10588">
    <property type="entry name" value="NADH-G_4Fe-4S_3"/>
    <property type="match status" value="1"/>
</dbReference>
<evidence type="ECO:0000256" key="5">
    <source>
        <dbReference type="ARBA" id="ARBA00022967"/>
    </source>
</evidence>
<evidence type="ECO:0000256" key="8">
    <source>
        <dbReference type="ARBA" id="ARBA00023027"/>
    </source>
</evidence>
<dbReference type="GO" id="GO:0008137">
    <property type="term" value="F:NADH dehydrogenase (ubiquinone) activity"/>
    <property type="evidence" value="ECO:0007669"/>
    <property type="project" value="UniProtKB-UniRule"/>
</dbReference>
<dbReference type="Gene3D" id="3.10.20.740">
    <property type="match status" value="1"/>
</dbReference>
<comment type="cofactor">
    <cofactor evidence="1 11">
        <name>[4Fe-4S] cluster</name>
        <dbReference type="ChEBI" id="CHEBI:49883"/>
    </cofactor>
</comment>
<dbReference type="OrthoDB" id="9810782at2"/>
<dbReference type="GO" id="GO:0042773">
    <property type="term" value="P:ATP synthesis coupled electron transport"/>
    <property type="evidence" value="ECO:0007669"/>
    <property type="project" value="InterPro"/>
</dbReference>
<dbReference type="GO" id="GO:0051537">
    <property type="term" value="F:2 iron, 2 sulfur cluster binding"/>
    <property type="evidence" value="ECO:0007669"/>
    <property type="project" value="UniProtKB-UniRule"/>
</dbReference>
<dbReference type="PROSITE" id="PS51839">
    <property type="entry name" value="4FE4S_HC3"/>
    <property type="match status" value="1"/>
</dbReference>
<evidence type="ECO:0000256" key="2">
    <source>
        <dbReference type="ARBA" id="ARBA00005404"/>
    </source>
</evidence>
<dbReference type="InterPro" id="IPR036010">
    <property type="entry name" value="2Fe-2S_ferredoxin-like_sf"/>
</dbReference>
<dbReference type="InterPro" id="IPR000283">
    <property type="entry name" value="NADH_UbQ_OxRdtase_75kDa_su_CS"/>
</dbReference>
<keyword evidence="6 11" id="KW-0408">Iron</keyword>
<dbReference type="FunFam" id="3.10.20.740:FF:000001">
    <property type="entry name" value="NADH-quinone oxidoreductase subunit G"/>
    <property type="match status" value="1"/>
</dbReference>
<dbReference type="InterPro" id="IPR006963">
    <property type="entry name" value="Mopterin_OxRdtase_4Fe-4S_dom"/>
</dbReference>
<dbReference type="RefSeq" id="WP_109723055.1">
    <property type="nucleotide sequence ID" value="NZ_MSZV01000150.1"/>
</dbReference>
<dbReference type="GO" id="GO:0051539">
    <property type="term" value="F:4 iron, 4 sulfur cluster binding"/>
    <property type="evidence" value="ECO:0007669"/>
    <property type="project" value="UniProtKB-KW"/>
</dbReference>
<comment type="cofactor">
    <cofactor evidence="11">
        <name>[2Fe-2S] cluster</name>
        <dbReference type="ChEBI" id="CHEBI:190135"/>
    </cofactor>
    <text evidence="11">Binds 1 [2Fe-2S] cluster per subunit.</text>
</comment>
<dbReference type="AlphaFoldDB" id="A0A316II63"/>
<keyword evidence="8 11" id="KW-0520">NAD</keyword>
<dbReference type="Gene3D" id="3.30.70.20">
    <property type="match status" value="1"/>
</dbReference>
<evidence type="ECO:0000256" key="6">
    <source>
        <dbReference type="ARBA" id="ARBA00023004"/>
    </source>
</evidence>
<dbReference type="Pfam" id="PF00384">
    <property type="entry name" value="Molybdopterin"/>
    <property type="match status" value="1"/>
</dbReference>
<evidence type="ECO:0000259" key="12">
    <source>
        <dbReference type="PROSITE" id="PS51085"/>
    </source>
</evidence>
<dbReference type="Pfam" id="PF13510">
    <property type="entry name" value="Fer2_4"/>
    <property type="match status" value="1"/>
</dbReference>
<dbReference type="PROSITE" id="PS00642">
    <property type="entry name" value="COMPLEX1_75K_2"/>
    <property type="match status" value="1"/>
</dbReference>
<evidence type="ECO:0000256" key="11">
    <source>
        <dbReference type="RuleBase" id="RU003525"/>
    </source>
</evidence>
<reference evidence="15 16" key="1">
    <citation type="submission" date="2018-05" db="EMBL/GenBank/DDBJ databases">
        <title>Genomic Encyclopedia of Type Strains, Phase IV (KMG-IV): sequencing the most valuable type-strain genomes for metagenomic binning, comparative biology and taxonomic classification.</title>
        <authorList>
            <person name="Goeker M."/>
        </authorList>
    </citation>
    <scope>NUCLEOTIDE SEQUENCE [LARGE SCALE GENOMIC DNA]</scope>
    <source>
        <strain evidence="15 16">DSM 14263</strain>
    </source>
</reference>
<evidence type="ECO:0000313" key="16">
    <source>
        <dbReference type="Proteomes" id="UP000245812"/>
    </source>
</evidence>
<dbReference type="CDD" id="cd00207">
    <property type="entry name" value="fer2"/>
    <property type="match status" value="1"/>
</dbReference>
<sequence>MSAQPANHAAPDLLNVEIDGKPTQIRKGAMIIEAADAIGVAIPRFCYHRKLPIAANCRMCLVEVEMGGKPMPKPQPACATPVAEGMKVRTRSDAALKFQKDVMEFLLINHPLDCPICDQGGECELQDVALGYGRSVSRYTERKRTIADENLGSLVATEMTRCIQCTRCVRFTSEIAGTYELGGMSRGDNLQIGTYIGKTLETELSGNIIDVCPVGALTNKPFQYKARAWELVARPSVAYHDALGSNLWLHTRRGEVLRTVPRDNEAINECWLSDRDRYSHEGLYAADRLRAPEVRRNGQWQATTWDDALAVAAEALRSVPGGELGILAHPATTDEEGDLLVRLARGLGSPHLDHRLRQLDFADGAAAQPFALPAAEVQEVRAALLVGSDLRREMPLLNHRLHQAVKKGAKVYAVNPARFDFNYRLAGEAITAPQALADALLALARAAVAEGAGAPAALAEAINAAASDEGDHAAIAALKSGKAVVILGEAAVTHPQASWLRALARFIAQATGAGYDELPVGANAVGLARLGVLPGNGGLDAQAMLAQPRQAYVLYGAEPPHDFADGAAALKALRDARVVAFSAFAPPALREVADVILPIALLPETDGTLVNVDGLAQQVRAGAKAPGEARDGWKVLRALGGLMQLPSFEFDDLAGLRDGIVARPAAPREGRLAPRPAAAGLTRLATWPIYRVDAVLRRAGALNAHPLNRAPAVRVNADEAQRLGLAGAAAVRVADAVLPLVVDPAVPDGAAWVEAAQDSTATLPPYGAAITVSKA</sequence>
<dbReference type="SUPFAM" id="SSF53706">
    <property type="entry name" value="Formate dehydrogenase/DMSO reductase, domains 1-3"/>
    <property type="match status" value="1"/>
</dbReference>